<name>A0A450UDJ2_9GAMM</name>
<protein>
    <submittedName>
        <fullName evidence="1">Uncharacterized protein</fullName>
    </submittedName>
</protein>
<reference evidence="1" key="1">
    <citation type="submission" date="2019-02" db="EMBL/GenBank/DDBJ databases">
        <authorList>
            <person name="Gruber-Vodicka R. H."/>
            <person name="Seah K. B. B."/>
        </authorList>
    </citation>
    <scope>NUCLEOTIDE SEQUENCE</scope>
    <source>
        <strain evidence="1">BECK_M6</strain>
    </source>
</reference>
<sequence>MRGTVKEFLDPRNRPQGGLHLLRFGGKSSRAMMCEDYRRTGSKRPPEQGTLCQRIFGVFDLLRSDDNELILFYCDSSSSSYTSYWYGGSPS</sequence>
<organism evidence="1">
    <name type="scientific">Candidatus Kentrum sp. LFY</name>
    <dbReference type="NCBI Taxonomy" id="2126342"/>
    <lineage>
        <taxon>Bacteria</taxon>
        <taxon>Pseudomonadati</taxon>
        <taxon>Pseudomonadota</taxon>
        <taxon>Gammaproteobacteria</taxon>
        <taxon>Candidatus Kentrum</taxon>
    </lineage>
</organism>
<proteinExistence type="predicted"/>
<evidence type="ECO:0000313" key="1">
    <source>
        <dbReference type="EMBL" id="VFJ90557.1"/>
    </source>
</evidence>
<accession>A0A450UDJ2</accession>
<dbReference type="AlphaFoldDB" id="A0A450UDJ2"/>
<dbReference type="EMBL" id="CAADFH010000012">
    <property type="protein sequence ID" value="VFJ90557.1"/>
    <property type="molecule type" value="Genomic_DNA"/>
</dbReference>
<gene>
    <name evidence="1" type="ORF">BECKLFY1418A_GA0070994_101214</name>
</gene>